<evidence type="ECO:0000259" key="5">
    <source>
        <dbReference type="PROSITE" id="PS00716"/>
    </source>
</evidence>
<dbReference type="InterPro" id="IPR014284">
    <property type="entry name" value="RNA_pol_sigma-70_dom"/>
</dbReference>
<dbReference type="Pfam" id="PF04539">
    <property type="entry name" value="Sigma70_r3"/>
    <property type="match status" value="1"/>
</dbReference>
<evidence type="ECO:0000313" key="6">
    <source>
        <dbReference type="EMBL" id="EKE73991.1"/>
    </source>
</evidence>
<feature type="domain" description="RNA polymerase sigma-70" evidence="5">
    <location>
        <begin position="197"/>
        <end position="223"/>
    </location>
</feature>
<keyword evidence="4" id="KW-0804">Transcription</keyword>
<dbReference type="InterPro" id="IPR007630">
    <property type="entry name" value="RNA_pol_sigma70_r4"/>
</dbReference>
<reference evidence="6 7" key="1">
    <citation type="journal article" date="2012" name="J. Bacteriol.">
        <title>Genome Sequence of Gallaecimonas xiamenensis Type Strain 3-C-1.</title>
        <authorList>
            <person name="Lai Q."/>
            <person name="Wang L."/>
            <person name="Wang W."/>
            <person name="Shao Z."/>
        </authorList>
    </citation>
    <scope>NUCLEOTIDE SEQUENCE [LARGE SCALE GENOMIC DNA]</scope>
    <source>
        <strain evidence="6 7">3-C-1</strain>
    </source>
</reference>
<dbReference type="NCBIfam" id="TIGR02479">
    <property type="entry name" value="FliA_WhiG"/>
    <property type="match status" value="1"/>
</dbReference>
<dbReference type="AlphaFoldDB" id="K2IUJ8"/>
<evidence type="ECO:0000256" key="1">
    <source>
        <dbReference type="ARBA" id="ARBA00023015"/>
    </source>
</evidence>
<dbReference type="EMBL" id="AMRI01000011">
    <property type="protein sequence ID" value="EKE73991.1"/>
    <property type="molecule type" value="Genomic_DNA"/>
</dbReference>
<dbReference type="Gene3D" id="1.10.1740.10">
    <property type="match status" value="1"/>
</dbReference>
<dbReference type="GO" id="GO:0003899">
    <property type="term" value="F:DNA-directed RNA polymerase activity"/>
    <property type="evidence" value="ECO:0007669"/>
    <property type="project" value="InterPro"/>
</dbReference>
<dbReference type="Pfam" id="PF04542">
    <property type="entry name" value="Sigma70_r2"/>
    <property type="match status" value="1"/>
</dbReference>
<evidence type="ECO:0000256" key="4">
    <source>
        <dbReference type="ARBA" id="ARBA00023163"/>
    </source>
</evidence>
<dbReference type="InterPro" id="IPR012845">
    <property type="entry name" value="RNA_pol_sigma_FliA_WhiG"/>
</dbReference>
<keyword evidence="3" id="KW-0238">DNA-binding</keyword>
<dbReference type="InterPro" id="IPR007627">
    <property type="entry name" value="RNA_pol_sigma70_r2"/>
</dbReference>
<proteinExistence type="predicted"/>
<dbReference type="InterPro" id="IPR007624">
    <property type="entry name" value="RNA_pol_sigma70_r3"/>
</dbReference>
<dbReference type="InterPro" id="IPR000943">
    <property type="entry name" value="RNA_pol_sigma70"/>
</dbReference>
<dbReference type="STRING" id="745411.B3C1_09238"/>
<keyword evidence="2" id="KW-0731">Sigma factor</keyword>
<dbReference type="GO" id="GO:0006352">
    <property type="term" value="P:DNA-templated transcription initiation"/>
    <property type="evidence" value="ECO:0007669"/>
    <property type="project" value="InterPro"/>
</dbReference>
<dbReference type="NCBIfam" id="TIGR02937">
    <property type="entry name" value="sigma70-ECF"/>
    <property type="match status" value="1"/>
</dbReference>
<sequence length="230" mass="26698">MEPYRIEPQARPAATNEALLLRRYAHLVKRACGHLRSQVSAAFCQEDFEQVGLMGLLEAIRRYGEPDEAFESFAFKRVRGAILDELRRQDWRPRQVRQAAHDLNHYHRKLYNRLGRTPSDQELAEEMGLELAQIRELVYANQAEEMQCLEDWLAKGMEPSGGGMGGYELQRTLAKTLGRLKEREQLLLTLYYHHELNMKEIAQVLGLTESRVCQLHKECLANLNQLLKEH</sequence>
<dbReference type="NCBIfam" id="NF005413">
    <property type="entry name" value="PRK06986.1"/>
    <property type="match status" value="1"/>
</dbReference>
<dbReference type="GO" id="GO:0003677">
    <property type="term" value="F:DNA binding"/>
    <property type="evidence" value="ECO:0007669"/>
    <property type="project" value="UniProtKB-KW"/>
</dbReference>
<name>K2IUJ8_9GAMM</name>
<dbReference type="GO" id="GO:0016987">
    <property type="term" value="F:sigma factor activity"/>
    <property type="evidence" value="ECO:0007669"/>
    <property type="project" value="UniProtKB-KW"/>
</dbReference>
<dbReference type="PATRIC" id="fig|745411.4.peg.1810"/>
<dbReference type="SUPFAM" id="SSF88659">
    <property type="entry name" value="Sigma3 and sigma4 domains of RNA polymerase sigma factors"/>
    <property type="match status" value="2"/>
</dbReference>
<dbReference type="PANTHER" id="PTHR30385:SF7">
    <property type="entry name" value="RNA POLYMERASE SIGMA FACTOR FLIA"/>
    <property type="match status" value="1"/>
</dbReference>
<accession>K2IUJ8</accession>
<comment type="caution">
    <text evidence="6">The sequence shown here is derived from an EMBL/GenBank/DDBJ whole genome shotgun (WGS) entry which is preliminary data.</text>
</comment>
<evidence type="ECO:0000256" key="2">
    <source>
        <dbReference type="ARBA" id="ARBA00023082"/>
    </source>
</evidence>
<dbReference type="InterPro" id="IPR013324">
    <property type="entry name" value="RNA_pol_sigma_r3/r4-like"/>
</dbReference>
<evidence type="ECO:0000256" key="3">
    <source>
        <dbReference type="ARBA" id="ARBA00023125"/>
    </source>
</evidence>
<dbReference type="eggNOG" id="COG1191">
    <property type="taxonomic scope" value="Bacteria"/>
</dbReference>
<dbReference type="Pfam" id="PF04545">
    <property type="entry name" value="Sigma70_r4"/>
    <property type="match status" value="1"/>
</dbReference>
<dbReference type="PRINTS" id="PR00046">
    <property type="entry name" value="SIGMA70FCT"/>
</dbReference>
<protein>
    <submittedName>
        <fullName evidence="6">LafS</fullName>
    </submittedName>
</protein>
<dbReference type="PROSITE" id="PS00716">
    <property type="entry name" value="SIGMA70_2"/>
    <property type="match status" value="1"/>
</dbReference>
<dbReference type="PANTHER" id="PTHR30385">
    <property type="entry name" value="SIGMA FACTOR F FLAGELLAR"/>
    <property type="match status" value="1"/>
</dbReference>
<evidence type="ECO:0000313" key="7">
    <source>
        <dbReference type="Proteomes" id="UP000006755"/>
    </source>
</evidence>
<dbReference type="Proteomes" id="UP000006755">
    <property type="component" value="Unassembled WGS sequence"/>
</dbReference>
<dbReference type="InterPro" id="IPR013325">
    <property type="entry name" value="RNA_pol_sigma_r2"/>
</dbReference>
<organism evidence="6 7">
    <name type="scientific">Gallaecimonas xiamenensis 3-C-1</name>
    <dbReference type="NCBI Taxonomy" id="745411"/>
    <lineage>
        <taxon>Bacteria</taxon>
        <taxon>Pseudomonadati</taxon>
        <taxon>Pseudomonadota</taxon>
        <taxon>Gammaproteobacteria</taxon>
        <taxon>Enterobacterales</taxon>
        <taxon>Gallaecimonadaceae</taxon>
        <taxon>Gallaecimonas</taxon>
    </lineage>
</organism>
<keyword evidence="7" id="KW-1185">Reference proteome</keyword>
<keyword evidence="1" id="KW-0805">Transcription regulation</keyword>
<dbReference type="SUPFAM" id="SSF88946">
    <property type="entry name" value="Sigma2 domain of RNA polymerase sigma factors"/>
    <property type="match status" value="1"/>
</dbReference>
<gene>
    <name evidence="6" type="ORF">B3C1_09238</name>
</gene>
<dbReference type="Gene3D" id="1.20.140.160">
    <property type="match status" value="1"/>
</dbReference>